<evidence type="ECO:0000259" key="6">
    <source>
        <dbReference type="PROSITE" id="PS50110"/>
    </source>
</evidence>
<comment type="caution">
    <text evidence="7">The sequence shown here is derived from an EMBL/GenBank/DDBJ whole genome shotgun (WGS) entry which is preliminary data.</text>
</comment>
<dbReference type="GO" id="GO:0000160">
    <property type="term" value="P:phosphorelay signal transduction system"/>
    <property type="evidence" value="ECO:0007669"/>
    <property type="project" value="InterPro"/>
</dbReference>
<evidence type="ECO:0000256" key="1">
    <source>
        <dbReference type="ARBA" id="ARBA00023015"/>
    </source>
</evidence>
<organism evidence="7 8">
    <name type="scientific">Sphingobium boeckii</name>
    <dbReference type="NCBI Taxonomy" id="1082345"/>
    <lineage>
        <taxon>Bacteria</taxon>
        <taxon>Pseudomonadati</taxon>
        <taxon>Pseudomonadota</taxon>
        <taxon>Alphaproteobacteria</taxon>
        <taxon>Sphingomonadales</taxon>
        <taxon>Sphingomonadaceae</taxon>
        <taxon>Sphingobium</taxon>
    </lineage>
</organism>
<sequence length="205" mass="22537">MTDRALYIVDDNDDVRLSLHSLMATQTGFAIRCFSSGDEFLKNAPDLAPGCILLDLNMPGANGLEVLKEIAGPPSRFAAIILTGQGDITLAVHAMKLNAIDFLEKPCDPLSLIQAVDRAFLWLEKHNEISSKEADARVKLARLSPRERDVLRGLIDGLSNKVIAHQLDISPRTVEIYRAKVMEKLDVRSLSEALRVAFASGLFPD</sequence>
<dbReference type="SMART" id="SM00421">
    <property type="entry name" value="HTH_LUXR"/>
    <property type="match status" value="1"/>
</dbReference>
<proteinExistence type="predicted"/>
<dbReference type="InterPro" id="IPR000792">
    <property type="entry name" value="Tscrpt_reg_LuxR_C"/>
</dbReference>
<dbReference type="InterPro" id="IPR036388">
    <property type="entry name" value="WH-like_DNA-bd_sf"/>
</dbReference>
<dbReference type="PANTHER" id="PTHR44688">
    <property type="entry name" value="DNA-BINDING TRANSCRIPTIONAL ACTIVATOR DEVR_DOSR"/>
    <property type="match status" value="1"/>
</dbReference>
<keyword evidence="3" id="KW-0804">Transcription</keyword>
<feature type="domain" description="HTH luxR-type" evidence="5">
    <location>
        <begin position="136"/>
        <end position="201"/>
    </location>
</feature>
<dbReference type="RefSeq" id="WP_184016439.1">
    <property type="nucleotide sequence ID" value="NZ_JACIJC010000002.1"/>
</dbReference>
<dbReference type="InterPro" id="IPR016032">
    <property type="entry name" value="Sig_transdc_resp-reg_C-effctor"/>
</dbReference>
<dbReference type="Gene3D" id="1.10.10.10">
    <property type="entry name" value="Winged helix-like DNA-binding domain superfamily/Winged helix DNA-binding domain"/>
    <property type="match status" value="1"/>
</dbReference>
<evidence type="ECO:0000313" key="8">
    <source>
        <dbReference type="Proteomes" id="UP000549617"/>
    </source>
</evidence>
<dbReference type="PANTHER" id="PTHR44688:SF16">
    <property type="entry name" value="DNA-BINDING TRANSCRIPTIONAL ACTIVATOR DEVR_DOSR"/>
    <property type="match status" value="1"/>
</dbReference>
<dbReference type="Gene3D" id="3.40.50.2300">
    <property type="match status" value="1"/>
</dbReference>
<dbReference type="SMART" id="SM00448">
    <property type="entry name" value="REC"/>
    <property type="match status" value="1"/>
</dbReference>
<protein>
    <submittedName>
        <fullName evidence="7">Two-component system response regulator FixJ</fullName>
    </submittedName>
</protein>
<reference evidence="7 8" key="1">
    <citation type="submission" date="2020-08" db="EMBL/GenBank/DDBJ databases">
        <title>Genomic Encyclopedia of Type Strains, Phase IV (KMG-IV): sequencing the most valuable type-strain genomes for metagenomic binning, comparative biology and taxonomic classification.</title>
        <authorList>
            <person name="Goeker M."/>
        </authorList>
    </citation>
    <scope>NUCLEOTIDE SEQUENCE [LARGE SCALE GENOMIC DNA]</scope>
    <source>
        <strain evidence="7 8">DSM 25079</strain>
    </source>
</reference>
<dbReference type="PROSITE" id="PS50043">
    <property type="entry name" value="HTH_LUXR_2"/>
    <property type="match status" value="1"/>
</dbReference>
<gene>
    <name evidence="7" type="ORF">FHS49_001251</name>
</gene>
<dbReference type="PROSITE" id="PS50110">
    <property type="entry name" value="RESPONSE_REGULATORY"/>
    <property type="match status" value="1"/>
</dbReference>
<evidence type="ECO:0000313" key="7">
    <source>
        <dbReference type="EMBL" id="MBB5685243.1"/>
    </source>
</evidence>
<dbReference type="SUPFAM" id="SSF46894">
    <property type="entry name" value="C-terminal effector domain of the bipartite response regulators"/>
    <property type="match status" value="1"/>
</dbReference>
<feature type="modified residue" description="4-aspartylphosphate" evidence="4">
    <location>
        <position position="55"/>
    </location>
</feature>
<keyword evidence="2" id="KW-0238">DNA-binding</keyword>
<dbReference type="Pfam" id="PF00196">
    <property type="entry name" value="GerE"/>
    <property type="match status" value="1"/>
</dbReference>
<dbReference type="GO" id="GO:0006355">
    <property type="term" value="P:regulation of DNA-templated transcription"/>
    <property type="evidence" value="ECO:0007669"/>
    <property type="project" value="InterPro"/>
</dbReference>
<evidence type="ECO:0000256" key="2">
    <source>
        <dbReference type="ARBA" id="ARBA00023125"/>
    </source>
</evidence>
<evidence type="ECO:0000256" key="4">
    <source>
        <dbReference type="PROSITE-ProRule" id="PRU00169"/>
    </source>
</evidence>
<dbReference type="PRINTS" id="PR00038">
    <property type="entry name" value="HTHLUXR"/>
</dbReference>
<dbReference type="AlphaFoldDB" id="A0A7W9AGP4"/>
<dbReference type="CDD" id="cd06170">
    <property type="entry name" value="LuxR_C_like"/>
    <property type="match status" value="1"/>
</dbReference>
<dbReference type="GO" id="GO:0003677">
    <property type="term" value="F:DNA binding"/>
    <property type="evidence" value="ECO:0007669"/>
    <property type="project" value="UniProtKB-KW"/>
</dbReference>
<evidence type="ECO:0000256" key="3">
    <source>
        <dbReference type="ARBA" id="ARBA00023163"/>
    </source>
</evidence>
<dbReference type="Pfam" id="PF00072">
    <property type="entry name" value="Response_reg"/>
    <property type="match status" value="1"/>
</dbReference>
<dbReference type="InterPro" id="IPR001789">
    <property type="entry name" value="Sig_transdc_resp-reg_receiver"/>
</dbReference>
<keyword evidence="4" id="KW-0597">Phosphoprotein</keyword>
<keyword evidence="8" id="KW-1185">Reference proteome</keyword>
<evidence type="ECO:0000259" key="5">
    <source>
        <dbReference type="PROSITE" id="PS50043"/>
    </source>
</evidence>
<name>A0A7W9AGP4_9SPHN</name>
<dbReference type="Proteomes" id="UP000549617">
    <property type="component" value="Unassembled WGS sequence"/>
</dbReference>
<keyword evidence="1" id="KW-0805">Transcription regulation</keyword>
<dbReference type="InterPro" id="IPR011006">
    <property type="entry name" value="CheY-like_superfamily"/>
</dbReference>
<accession>A0A7W9AGP4</accession>
<feature type="domain" description="Response regulatory" evidence="6">
    <location>
        <begin position="5"/>
        <end position="120"/>
    </location>
</feature>
<dbReference type="EMBL" id="JACIJC010000002">
    <property type="protein sequence ID" value="MBB5685243.1"/>
    <property type="molecule type" value="Genomic_DNA"/>
</dbReference>
<dbReference type="SUPFAM" id="SSF52172">
    <property type="entry name" value="CheY-like"/>
    <property type="match status" value="1"/>
</dbReference>